<keyword evidence="2" id="KW-0288">FMN</keyword>
<keyword evidence="6" id="KW-1185">Reference proteome</keyword>
<organism evidence="5 6">
    <name type="scientific">Desulfovibrio fairfieldensis</name>
    <dbReference type="NCBI Taxonomy" id="44742"/>
    <lineage>
        <taxon>Bacteria</taxon>
        <taxon>Pseudomonadati</taxon>
        <taxon>Thermodesulfobacteriota</taxon>
        <taxon>Desulfovibrionia</taxon>
        <taxon>Desulfovibrionales</taxon>
        <taxon>Desulfovibrionaceae</taxon>
        <taxon>Desulfovibrio</taxon>
    </lineage>
</organism>
<dbReference type="InterPro" id="IPR005025">
    <property type="entry name" value="FMN_Rdtase-like_dom"/>
</dbReference>
<evidence type="ECO:0000256" key="2">
    <source>
        <dbReference type="ARBA" id="ARBA00022643"/>
    </source>
</evidence>
<dbReference type="KEGG" id="dfi:AXF13_08690"/>
<dbReference type="Gene3D" id="3.40.50.360">
    <property type="match status" value="1"/>
</dbReference>
<name>A0A0X8JKR8_9BACT</name>
<dbReference type="PANTHER" id="PTHR43278">
    <property type="entry name" value="NAD(P)H-DEPENDENT FMN-CONTAINING OXIDOREDUCTASE YWQN-RELATED"/>
    <property type="match status" value="1"/>
</dbReference>
<dbReference type="SUPFAM" id="SSF52218">
    <property type="entry name" value="Flavoproteins"/>
    <property type="match status" value="1"/>
</dbReference>
<gene>
    <name evidence="5" type="ORF">AXF13_08690</name>
</gene>
<sequence length="209" mass="22701">MNQILALLCSPRPGGVSDSLARLFAEGAAEAGVEARLEPLRRYKIAPCIGCGACARLPHACVLARGDDQAEELFALFQAAPLVLLAAPIYFYALPAFFKGFIDRSQRFWAARAYDHGPRAGLPRPPVKPVLAALSAGRPRGGQLFTGALLTLKYFLAPQDARIQEKRLLRGLDTPEDLAARPAVCDALRAWGRHWAQRLEARTDDGQSA</sequence>
<dbReference type="InterPro" id="IPR029039">
    <property type="entry name" value="Flavoprotein-like_sf"/>
</dbReference>
<reference evidence="6" key="1">
    <citation type="submission" date="2016-02" db="EMBL/GenBank/DDBJ databases">
        <authorList>
            <person name="Holder M.E."/>
            <person name="Ajami N.J."/>
            <person name="Petrosino J.F."/>
        </authorList>
    </citation>
    <scope>NUCLEOTIDE SEQUENCE [LARGE SCALE GENOMIC DNA]</scope>
    <source>
        <strain evidence="6">CCUG 45958</strain>
    </source>
</reference>
<dbReference type="PANTHER" id="PTHR43278:SF2">
    <property type="entry name" value="IRON-SULFUR FLAVOPROTEIN"/>
    <property type="match status" value="1"/>
</dbReference>
<evidence type="ECO:0000256" key="1">
    <source>
        <dbReference type="ARBA" id="ARBA00022630"/>
    </source>
</evidence>
<dbReference type="EMBL" id="CP014229">
    <property type="protein sequence ID" value="AMD90193.1"/>
    <property type="molecule type" value="Genomic_DNA"/>
</dbReference>
<keyword evidence="3" id="KW-0472">Membrane</keyword>
<dbReference type="Proteomes" id="UP000069241">
    <property type="component" value="Chromosome"/>
</dbReference>
<accession>A0A0X8JKR8</accession>
<feature type="transmembrane region" description="Helical" evidence="3">
    <location>
        <begin position="73"/>
        <end position="98"/>
    </location>
</feature>
<evidence type="ECO:0000259" key="4">
    <source>
        <dbReference type="Pfam" id="PF03358"/>
    </source>
</evidence>
<keyword evidence="3" id="KW-0812">Transmembrane</keyword>
<proteinExistence type="predicted"/>
<evidence type="ECO:0000313" key="6">
    <source>
        <dbReference type="Proteomes" id="UP000069241"/>
    </source>
</evidence>
<dbReference type="AlphaFoldDB" id="A0A0X8JKR8"/>
<evidence type="ECO:0000256" key="3">
    <source>
        <dbReference type="SAM" id="Phobius"/>
    </source>
</evidence>
<evidence type="ECO:0000313" key="5">
    <source>
        <dbReference type="EMBL" id="AMD90193.1"/>
    </source>
</evidence>
<keyword evidence="3" id="KW-1133">Transmembrane helix</keyword>
<dbReference type="RefSeq" id="WP_062252636.1">
    <property type="nucleotide sequence ID" value="NZ_CP014229.1"/>
</dbReference>
<dbReference type="STRING" id="44742.AXF13_08690"/>
<protein>
    <submittedName>
        <fullName evidence="5">NADPH-dependent FMN reductase</fullName>
    </submittedName>
</protein>
<dbReference type="GO" id="GO:0016491">
    <property type="term" value="F:oxidoreductase activity"/>
    <property type="evidence" value="ECO:0007669"/>
    <property type="project" value="InterPro"/>
</dbReference>
<dbReference type="Pfam" id="PF03358">
    <property type="entry name" value="FMN_red"/>
    <property type="match status" value="1"/>
</dbReference>
<keyword evidence="1" id="KW-0285">Flavoprotein</keyword>
<dbReference type="InterPro" id="IPR051796">
    <property type="entry name" value="ISF_SsuE-like"/>
</dbReference>
<feature type="domain" description="NADPH-dependent FMN reductase-like" evidence="4">
    <location>
        <begin position="4"/>
        <end position="117"/>
    </location>
</feature>